<dbReference type="InterPro" id="IPR007016">
    <property type="entry name" value="O-antigen_ligase-rel_domated"/>
</dbReference>
<dbReference type="GO" id="GO:0016020">
    <property type="term" value="C:membrane"/>
    <property type="evidence" value="ECO:0007669"/>
    <property type="project" value="UniProtKB-SubCell"/>
</dbReference>
<feature type="transmembrane region" description="Helical" evidence="5">
    <location>
        <begin position="219"/>
        <end position="236"/>
    </location>
</feature>
<protein>
    <submittedName>
        <fullName evidence="7">O-antigen ligase family protein</fullName>
    </submittedName>
</protein>
<feature type="transmembrane region" description="Helical" evidence="5">
    <location>
        <begin position="316"/>
        <end position="340"/>
    </location>
</feature>
<evidence type="ECO:0000259" key="6">
    <source>
        <dbReference type="Pfam" id="PF04932"/>
    </source>
</evidence>
<keyword evidence="2 5" id="KW-0812">Transmembrane</keyword>
<organism evidence="7 8">
    <name type="scientific">Psychroflexus maritimus</name>
    <dbReference type="NCBI Taxonomy" id="2714865"/>
    <lineage>
        <taxon>Bacteria</taxon>
        <taxon>Pseudomonadati</taxon>
        <taxon>Bacteroidota</taxon>
        <taxon>Flavobacteriia</taxon>
        <taxon>Flavobacteriales</taxon>
        <taxon>Flavobacteriaceae</taxon>
        <taxon>Psychroflexus</taxon>
    </lineage>
</organism>
<proteinExistence type="predicted"/>
<keyword evidence="3 5" id="KW-1133">Transmembrane helix</keyword>
<feature type="transmembrane region" description="Helical" evidence="5">
    <location>
        <begin position="196"/>
        <end position="213"/>
    </location>
</feature>
<evidence type="ECO:0000256" key="4">
    <source>
        <dbReference type="ARBA" id="ARBA00023136"/>
    </source>
</evidence>
<keyword evidence="4 5" id="KW-0472">Membrane</keyword>
<name>A0A967AGX8_9FLAO</name>
<gene>
    <name evidence="7" type="ORF">G7034_08470</name>
</gene>
<sequence>MVRRESLNKFYKFIIFFLGFTGFYAILVIMVNSGFENQSRIITVPLRLVVIFGIILTVISQKKLKIDKLLTLFFIFSFLYYARILFSFLTEETYNITIESFFLYYTAYVFIPIIIGSLIKYRRSDINRLYWAITIGGIILGISSLLFYGDAIGNVKRLSANLDSGEVSPLILSYNSALAIGVSTTVFLIKNCSKKVKWYSILVILINIVPFYLGASRGSVLALAFPLLFILITGRLNVSKGKVLTIIAVCVVVFFIGSEFLGSGLLDRIFKTNEVLNYGEDVRLQMWFSSIDQLLKDPIIGNSLVNNLFNMYPHNILIESALATGIIGCLIYMSFFGFIFKRIKFLMKKDPIYMIVFVIFLQSFIKAMFSGGLYTTLLLSLSSGMIISIYKYRS</sequence>
<evidence type="ECO:0000256" key="1">
    <source>
        <dbReference type="ARBA" id="ARBA00004141"/>
    </source>
</evidence>
<keyword evidence="7" id="KW-0436">Ligase</keyword>
<dbReference type="PANTHER" id="PTHR37422:SF13">
    <property type="entry name" value="LIPOPOLYSACCHARIDE BIOSYNTHESIS PROTEIN PA4999-RELATED"/>
    <property type="match status" value="1"/>
</dbReference>
<feature type="transmembrane region" description="Helical" evidence="5">
    <location>
        <begin position="169"/>
        <end position="189"/>
    </location>
</feature>
<keyword evidence="8" id="KW-1185">Reference proteome</keyword>
<dbReference type="Proteomes" id="UP000643701">
    <property type="component" value="Unassembled WGS sequence"/>
</dbReference>
<reference evidence="7" key="1">
    <citation type="submission" date="2020-03" db="EMBL/GenBank/DDBJ databases">
        <title>Psychroflexus Maritimus sp. nov., isolate from marine sediment.</title>
        <authorList>
            <person name="Zhong Y.-L."/>
        </authorList>
    </citation>
    <scope>NUCLEOTIDE SEQUENCE</scope>
    <source>
        <strain evidence="7">C1</strain>
    </source>
</reference>
<dbReference type="RefSeq" id="WP_166400534.1">
    <property type="nucleotide sequence ID" value="NZ_JAANAS010000061.1"/>
</dbReference>
<dbReference type="PANTHER" id="PTHR37422">
    <property type="entry name" value="TEICHURONIC ACID BIOSYNTHESIS PROTEIN TUAE"/>
    <property type="match status" value="1"/>
</dbReference>
<feature type="transmembrane region" description="Helical" evidence="5">
    <location>
        <begin position="41"/>
        <end position="59"/>
    </location>
</feature>
<feature type="transmembrane region" description="Helical" evidence="5">
    <location>
        <begin position="71"/>
        <end position="89"/>
    </location>
</feature>
<dbReference type="AlphaFoldDB" id="A0A967AGX8"/>
<dbReference type="EMBL" id="JAANAS010000061">
    <property type="protein sequence ID" value="NGZ90286.1"/>
    <property type="molecule type" value="Genomic_DNA"/>
</dbReference>
<accession>A0A967AGX8</accession>
<dbReference type="GO" id="GO:0016874">
    <property type="term" value="F:ligase activity"/>
    <property type="evidence" value="ECO:0007669"/>
    <property type="project" value="UniProtKB-KW"/>
</dbReference>
<comment type="subcellular location">
    <subcellularLocation>
        <location evidence="1">Membrane</location>
        <topology evidence="1">Multi-pass membrane protein</topology>
    </subcellularLocation>
</comment>
<feature type="transmembrane region" description="Helical" evidence="5">
    <location>
        <begin position="101"/>
        <end position="119"/>
    </location>
</feature>
<evidence type="ECO:0000256" key="2">
    <source>
        <dbReference type="ARBA" id="ARBA00022692"/>
    </source>
</evidence>
<evidence type="ECO:0000313" key="8">
    <source>
        <dbReference type="Proteomes" id="UP000643701"/>
    </source>
</evidence>
<feature type="transmembrane region" description="Helical" evidence="5">
    <location>
        <begin position="12"/>
        <end position="35"/>
    </location>
</feature>
<evidence type="ECO:0000313" key="7">
    <source>
        <dbReference type="EMBL" id="NGZ90286.1"/>
    </source>
</evidence>
<evidence type="ECO:0000256" key="3">
    <source>
        <dbReference type="ARBA" id="ARBA00022989"/>
    </source>
</evidence>
<dbReference type="InterPro" id="IPR051533">
    <property type="entry name" value="WaaL-like"/>
</dbReference>
<dbReference type="Pfam" id="PF04932">
    <property type="entry name" value="Wzy_C"/>
    <property type="match status" value="1"/>
</dbReference>
<comment type="caution">
    <text evidence="7">The sequence shown here is derived from an EMBL/GenBank/DDBJ whole genome shotgun (WGS) entry which is preliminary data.</text>
</comment>
<feature type="transmembrane region" description="Helical" evidence="5">
    <location>
        <begin position="243"/>
        <end position="266"/>
    </location>
</feature>
<feature type="transmembrane region" description="Helical" evidence="5">
    <location>
        <begin position="131"/>
        <end position="149"/>
    </location>
</feature>
<evidence type="ECO:0000256" key="5">
    <source>
        <dbReference type="SAM" id="Phobius"/>
    </source>
</evidence>
<feature type="transmembrane region" description="Helical" evidence="5">
    <location>
        <begin position="352"/>
        <end position="369"/>
    </location>
</feature>
<feature type="domain" description="O-antigen ligase-related" evidence="6">
    <location>
        <begin position="203"/>
        <end position="333"/>
    </location>
</feature>